<dbReference type="EMBL" id="GGEC01076460">
    <property type="protein sequence ID" value="MBX56944.1"/>
    <property type="molecule type" value="Transcribed_RNA"/>
</dbReference>
<accession>A0A2P2PQE0</accession>
<dbReference type="AlphaFoldDB" id="A0A2P2PQE0"/>
<organism evidence="1">
    <name type="scientific">Rhizophora mucronata</name>
    <name type="common">Asiatic mangrove</name>
    <dbReference type="NCBI Taxonomy" id="61149"/>
    <lineage>
        <taxon>Eukaryota</taxon>
        <taxon>Viridiplantae</taxon>
        <taxon>Streptophyta</taxon>
        <taxon>Embryophyta</taxon>
        <taxon>Tracheophyta</taxon>
        <taxon>Spermatophyta</taxon>
        <taxon>Magnoliopsida</taxon>
        <taxon>eudicotyledons</taxon>
        <taxon>Gunneridae</taxon>
        <taxon>Pentapetalae</taxon>
        <taxon>rosids</taxon>
        <taxon>fabids</taxon>
        <taxon>Malpighiales</taxon>
        <taxon>Rhizophoraceae</taxon>
        <taxon>Rhizophora</taxon>
    </lineage>
</organism>
<reference evidence="1" key="1">
    <citation type="submission" date="2018-02" db="EMBL/GenBank/DDBJ databases">
        <title>Rhizophora mucronata_Transcriptome.</title>
        <authorList>
            <person name="Meera S.P."/>
            <person name="Sreeshan A."/>
            <person name="Augustine A."/>
        </authorList>
    </citation>
    <scope>NUCLEOTIDE SEQUENCE</scope>
    <source>
        <tissue evidence="1">Leaf</tissue>
    </source>
</reference>
<evidence type="ECO:0000313" key="1">
    <source>
        <dbReference type="EMBL" id="MBX56944.1"/>
    </source>
</evidence>
<name>A0A2P2PQE0_RHIMU</name>
<protein>
    <submittedName>
        <fullName evidence="1">Uncharacterized protein</fullName>
    </submittedName>
</protein>
<sequence>MLRLPGRDDVSRSLNFIVQ</sequence>
<proteinExistence type="predicted"/>